<accession>A0ABD3NAG5</accession>
<keyword evidence="2" id="KW-1185">Reference proteome</keyword>
<comment type="caution">
    <text evidence="1">The sequence shown here is derived from an EMBL/GenBank/DDBJ whole genome shotgun (WGS) entry which is preliminary data.</text>
</comment>
<dbReference type="Proteomes" id="UP001530400">
    <property type="component" value="Unassembled WGS sequence"/>
</dbReference>
<protein>
    <submittedName>
        <fullName evidence="1">Uncharacterized protein</fullName>
    </submittedName>
</protein>
<proteinExistence type="predicted"/>
<name>A0ABD3NAG5_9STRA</name>
<organism evidence="1 2">
    <name type="scientific">Cyclotella atomus</name>
    <dbReference type="NCBI Taxonomy" id="382360"/>
    <lineage>
        <taxon>Eukaryota</taxon>
        <taxon>Sar</taxon>
        <taxon>Stramenopiles</taxon>
        <taxon>Ochrophyta</taxon>
        <taxon>Bacillariophyta</taxon>
        <taxon>Coscinodiscophyceae</taxon>
        <taxon>Thalassiosirophycidae</taxon>
        <taxon>Stephanodiscales</taxon>
        <taxon>Stephanodiscaceae</taxon>
        <taxon>Cyclotella</taxon>
    </lineage>
</organism>
<sequence length="279" mass="31356">MTAKAAPQFRQCHLKILRSLYDDVIAADDGSMHEGSTGSTPAAVVNEALHETPITHKTLDLIQQFINQRSNYHPVKARQTLWTQIATESQSRLDALLSISSEVNEKKKSAQKKRATPSRTPLLNMLKRPATPSSSMSSLLITGKKDIEAQEHEITSWTFINSMTQKRAKLCTSSCEEFRAQSFLGKLYTECDLRVRTLHGRLAQLKSDSSSCPAYEPHSKRQRTEAGTHYFFRDYHSLDTSESDGLTTGNNDELVNEVQIKLCLWSNLLASVKEIVDEK</sequence>
<dbReference type="EMBL" id="JALLPJ020001250">
    <property type="protein sequence ID" value="KAL3773038.1"/>
    <property type="molecule type" value="Genomic_DNA"/>
</dbReference>
<dbReference type="AlphaFoldDB" id="A0ABD3NAG5"/>
<gene>
    <name evidence="1" type="ORF">ACHAWO_004197</name>
</gene>
<reference evidence="1 2" key="1">
    <citation type="submission" date="2024-10" db="EMBL/GenBank/DDBJ databases">
        <title>Updated reference genomes for cyclostephanoid diatoms.</title>
        <authorList>
            <person name="Roberts W.R."/>
            <person name="Alverson A.J."/>
        </authorList>
    </citation>
    <scope>NUCLEOTIDE SEQUENCE [LARGE SCALE GENOMIC DNA]</scope>
    <source>
        <strain evidence="1 2">AJA010-31</strain>
    </source>
</reference>
<evidence type="ECO:0000313" key="1">
    <source>
        <dbReference type="EMBL" id="KAL3773038.1"/>
    </source>
</evidence>
<evidence type="ECO:0000313" key="2">
    <source>
        <dbReference type="Proteomes" id="UP001530400"/>
    </source>
</evidence>